<feature type="compositionally biased region" description="Pro residues" evidence="7">
    <location>
        <begin position="638"/>
        <end position="650"/>
    </location>
</feature>
<dbReference type="SMART" id="SM00028">
    <property type="entry name" value="TPR"/>
    <property type="match status" value="3"/>
</dbReference>
<dbReference type="InterPro" id="IPR016032">
    <property type="entry name" value="Sig_transdc_resp-reg_C-effctor"/>
</dbReference>
<keyword evidence="5" id="KW-0804">Transcription</keyword>
<dbReference type="Proteomes" id="UP000644020">
    <property type="component" value="Unassembled WGS sequence"/>
</dbReference>
<dbReference type="SUPFAM" id="SSF48452">
    <property type="entry name" value="TPR-like"/>
    <property type="match status" value="2"/>
</dbReference>
<organism evidence="9 10">
    <name type="scientific">Streptomyces termitum</name>
    <dbReference type="NCBI Taxonomy" id="67368"/>
    <lineage>
        <taxon>Bacteria</taxon>
        <taxon>Bacillati</taxon>
        <taxon>Actinomycetota</taxon>
        <taxon>Actinomycetes</taxon>
        <taxon>Kitasatosporales</taxon>
        <taxon>Streptomycetaceae</taxon>
        <taxon>Streptomyces</taxon>
    </lineage>
</organism>
<gene>
    <name evidence="9" type="primary">afsR</name>
    <name evidence="9" type="ORF">GCM10010305_01040</name>
</gene>
<feature type="region of interest" description="Disordered" evidence="7">
    <location>
        <begin position="631"/>
        <end position="652"/>
    </location>
</feature>
<keyword evidence="2" id="KW-0902">Two-component regulatory system</keyword>
<dbReference type="GO" id="GO:0006355">
    <property type="term" value="P:regulation of DNA-templated transcription"/>
    <property type="evidence" value="ECO:0007669"/>
    <property type="project" value="InterPro"/>
</dbReference>
<dbReference type="Gene3D" id="1.25.40.10">
    <property type="entry name" value="Tetratricopeptide repeat domain"/>
    <property type="match status" value="2"/>
</dbReference>
<dbReference type="InterPro" id="IPR005158">
    <property type="entry name" value="BTAD"/>
</dbReference>
<evidence type="ECO:0000256" key="7">
    <source>
        <dbReference type="SAM" id="MobiDB-lite"/>
    </source>
</evidence>
<dbReference type="InterPro" id="IPR019734">
    <property type="entry name" value="TPR_rpt"/>
</dbReference>
<evidence type="ECO:0000259" key="8">
    <source>
        <dbReference type="PROSITE" id="PS51755"/>
    </source>
</evidence>
<accession>A0A918SPU9</accession>
<keyword evidence="4 6" id="KW-0238">DNA-binding</keyword>
<dbReference type="Gene3D" id="1.10.10.10">
    <property type="entry name" value="Winged helix-like DNA-binding domain superfamily/Winged helix DNA-binding domain"/>
    <property type="match status" value="1"/>
</dbReference>
<dbReference type="Pfam" id="PF00931">
    <property type="entry name" value="NB-ARC"/>
    <property type="match status" value="1"/>
</dbReference>
<dbReference type="AlphaFoldDB" id="A0A918SPU9"/>
<proteinExistence type="inferred from homology"/>
<keyword evidence="10" id="KW-1185">Reference proteome</keyword>
<protein>
    <submittedName>
        <fullName evidence="9">Regulatory protein AfsR</fullName>
    </submittedName>
</protein>
<dbReference type="SUPFAM" id="SSF52540">
    <property type="entry name" value="P-loop containing nucleoside triphosphate hydrolases"/>
    <property type="match status" value="1"/>
</dbReference>
<evidence type="ECO:0000256" key="5">
    <source>
        <dbReference type="ARBA" id="ARBA00023163"/>
    </source>
</evidence>
<name>A0A918SPU9_9ACTN</name>
<evidence type="ECO:0000256" key="4">
    <source>
        <dbReference type="ARBA" id="ARBA00023125"/>
    </source>
</evidence>
<dbReference type="RefSeq" id="WP_189974266.1">
    <property type="nucleotide sequence ID" value="NZ_BMUL01000001.1"/>
</dbReference>
<sequence length="951" mass="102811">MVLRFGLLGPLVVHDGAEPLPVTGRKTRVLLAALLLRANETVPKDVLKAALWEDRPPTSAEASLANHLTRLRRCLAAAPGGAGRLRTLADGYRLDVADGELDAEVFDTEVRAARAAYGRRDWETVLRHATAALALWRGAPLADLGPFAEGEGALRAHQLGEDRLQLLEWRYEAGLHLGRHHELVSPLTTLAAEQPLRENLHRTLMLALHRSGRRADALAVFGRLRRSLVDELGVEPGAAVQRAYREMLADEKPPVPAAPSGAPFQLPGEPEAFTGRAAEAARIRELLLGEPDAAPEPPGGRRARVVVVSGMGGVGKTALAVHVAHRVRDAFPDGVLHADLRGYGVQGARTARELLARFLSDLGVHHDTLPDDADDRALLLRSALAGRRVLLVLDNARDAAHVAPLLPAGGPSAALVTSRQLLAELTGAVTVPLAPFPEEEQRALLAALCGADRVGREPEAAAAVLAACGGLPLALHIVGSRLASRPAWPLALLAGRLTPHRGRLEALAMGTVDVRHTFAMSYTAMRDSDRPLEREAARAFRLLGLWATHPLTPAATAALLGVTEARAAALLDVLADAHLVLNPEPDRYTLHDLLGEYAARCTEEEDPPGEREAAELRLLSWYVAALAASSRAATHETQPPPPLEPEPEPGPGWVLPSFTDDDEAIRWAARELPAVRQALTRADALGRSDMAWRLAVGLFGYAGTHWWTGEWDACLAQAMETARAHGDELGRAWLHRRTAVAHGMAERNEECLAELRLSLELFTRRGDVLAQASILGNMSALYQQVGDARQSLVHAELSRDTYLRAGSAGGGTVRGEALVLSRIAYALRLNGEPERAAADYRRVIELLRGRGHGVFLATTLTQYADVLRELGRRDGAFAALEEARAIRERMSDRGGTADCLVSRALAHHHFGEWAEARAAWEECLELARAHRLERRVEQCAAGLEELARDGR</sequence>
<dbReference type="InterPro" id="IPR027417">
    <property type="entry name" value="P-loop_NTPase"/>
</dbReference>
<dbReference type="EMBL" id="BMUL01000001">
    <property type="protein sequence ID" value="GHA63488.1"/>
    <property type="molecule type" value="Genomic_DNA"/>
</dbReference>
<dbReference type="CDD" id="cd15831">
    <property type="entry name" value="BTAD"/>
    <property type="match status" value="1"/>
</dbReference>
<dbReference type="PROSITE" id="PS51755">
    <property type="entry name" value="OMPR_PHOB"/>
    <property type="match status" value="1"/>
</dbReference>
<evidence type="ECO:0000256" key="1">
    <source>
        <dbReference type="ARBA" id="ARBA00005820"/>
    </source>
</evidence>
<dbReference type="PRINTS" id="PR00364">
    <property type="entry name" value="DISEASERSIST"/>
</dbReference>
<dbReference type="SUPFAM" id="SSF46894">
    <property type="entry name" value="C-terminal effector domain of the bipartite response regulators"/>
    <property type="match status" value="1"/>
</dbReference>
<dbReference type="SMART" id="SM00862">
    <property type="entry name" value="Trans_reg_C"/>
    <property type="match status" value="1"/>
</dbReference>
<keyword evidence="3" id="KW-0805">Transcription regulation</keyword>
<evidence type="ECO:0000256" key="6">
    <source>
        <dbReference type="PROSITE-ProRule" id="PRU01091"/>
    </source>
</evidence>
<comment type="similarity">
    <text evidence="1">Belongs to the AfsR/DnrI/RedD regulatory family.</text>
</comment>
<reference evidence="9" key="1">
    <citation type="journal article" date="2014" name="Int. J. Syst. Evol. Microbiol.">
        <title>Complete genome sequence of Corynebacterium casei LMG S-19264T (=DSM 44701T), isolated from a smear-ripened cheese.</title>
        <authorList>
            <consortium name="US DOE Joint Genome Institute (JGI-PGF)"/>
            <person name="Walter F."/>
            <person name="Albersmeier A."/>
            <person name="Kalinowski J."/>
            <person name="Ruckert C."/>
        </authorList>
    </citation>
    <scope>NUCLEOTIDE SEQUENCE</scope>
    <source>
        <strain evidence="9">JCM 4518</strain>
    </source>
</reference>
<dbReference type="SMART" id="SM01043">
    <property type="entry name" value="BTAD"/>
    <property type="match status" value="1"/>
</dbReference>
<dbReference type="InterPro" id="IPR002182">
    <property type="entry name" value="NB-ARC"/>
</dbReference>
<dbReference type="GO" id="GO:0003677">
    <property type="term" value="F:DNA binding"/>
    <property type="evidence" value="ECO:0007669"/>
    <property type="project" value="UniProtKB-UniRule"/>
</dbReference>
<dbReference type="GO" id="GO:0043531">
    <property type="term" value="F:ADP binding"/>
    <property type="evidence" value="ECO:0007669"/>
    <property type="project" value="InterPro"/>
</dbReference>
<reference evidence="9" key="2">
    <citation type="submission" date="2020-09" db="EMBL/GenBank/DDBJ databases">
        <authorList>
            <person name="Sun Q."/>
            <person name="Ohkuma M."/>
        </authorList>
    </citation>
    <scope>NUCLEOTIDE SEQUENCE</scope>
    <source>
        <strain evidence="9">JCM 4518</strain>
    </source>
</reference>
<evidence type="ECO:0000313" key="10">
    <source>
        <dbReference type="Proteomes" id="UP000644020"/>
    </source>
</evidence>
<feature type="domain" description="OmpR/PhoB-type" evidence="8">
    <location>
        <begin position="1"/>
        <end position="96"/>
    </location>
</feature>
<dbReference type="PANTHER" id="PTHR35807">
    <property type="entry name" value="TRANSCRIPTIONAL REGULATOR REDD-RELATED"/>
    <property type="match status" value="1"/>
</dbReference>
<evidence type="ECO:0000313" key="9">
    <source>
        <dbReference type="EMBL" id="GHA63488.1"/>
    </source>
</evidence>
<feature type="DNA-binding region" description="OmpR/PhoB-type" evidence="6">
    <location>
        <begin position="1"/>
        <end position="96"/>
    </location>
</feature>
<dbReference type="InterPro" id="IPR011990">
    <property type="entry name" value="TPR-like_helical_dom_sf"/>
</dbReference>
<dbReference type="PANTHER" id="PTHR35807:SF1">
    <property type="entry name" value="TRANSCRIPTIONAL REGULATOR REDD"/>
    <property type="match status" value="1"/>
</dbReference>
<dbReference type="InterPro" id="IPR036388">
    <property type="entry name" value="WH-like_DNA-bd_sf"/>
</dbReference>
<evidence type="ECO:0000256" key="3">
    <source>
        <dbReference type="ARBA" id="ARBA00023015"/>
    </source>
</evidence>
<dbReference type="InterPro" id="IPR051677">
    <property type="entry name" value="AfsR-DnrI-RedD_regulator"/>
</dbReference>
<evidence type="ECO:0000256" key="2">
    <source>
        <dbReference type="ARBA" id="ARBA00023012"/>
    </source>
</evidence>
<dbReference type="Pfam" id="PF03704">
    <property type="entry name" value="BTAD"/>
    <property type="match status" value="1"/>
</dbReference>
<dbReference type="Gene3D" id="3.40.50.300">
    <property type="entry name" value="P-loop containing nucleotide triphosphate hydrolases"/>
    <property type="match status" value="1"/>
</dbReference>
<comment type="caution">
    <text evidence="9">The sequence shown here is derived from an EMBL/GenBank/DDBJ whole genome shotgun (WGS) entry which is preliminary data.</text>
</comment>
<dbReference type="GO" id="GO:0000160">
    <property type="term" value="P:phosphorelay signal transduction system"/>
    <property type="evidence" value="ECO:0007669"/>
    <property type="project" value="UniProtKB-KW"/>
</dbReference>
<dbReference type="InterPro" id="IPR001867">
    <property type="entry name" value="OmpR/PhoB-type_DNA-bd"/>
</dbReference>
<dbReference type="Pfam" id="PF13424">
    <property type="entry name" value="TPR_12"/>
    <property type="match status" value="1"/>
</dbReference>